<comment type="caution">
    <text evidence="2">The sequence shown here is derived from an EMBL/GenBank/DDBJ whole genome shotgun (WGS) entry which is preliminary data.</text>
</comment>
<feature type="region of interest" description="Disordered" evidence="1">
    <location>
        <begin position="185"/>
        <end position="289"/>
    </location>
</feature>
<evidence type="ECO:0000313" key="3">
    <source>
        <dbReference type="Proteomes" id="UP000821837"/>
    </source>
</evidence>
<reference evidence="2" key="2">
    <citation type="submission" date="2021-09" db="EMBL/GenBank/DDBJ databases">
        <authorList>
            <person name="Jia N."/>
            <person name="Wang J."/>
            <person name="Shi W."/>
            <person name="Du L."/>
            <person name="Sun Y."/>
            <person name="Zhan W."/>
            <person name="Jiang J."/>
            <person name="Wang Q."/>
            <person name="Zhang B."/>
            <person name="Ji P."/>
            <person name="Sakyi L.B."/>
            <person name="Cui X."/>
            <person name="Yuan T."/>
            <person name="Jiang B."/>
            <person name="Yang W."/>
            <person name="Lam T.T.-Y."/>
            <person name="Chang Q."/>
            <person name="Ding S."/>
            <person name="Wang X."/>
            <person name="Zhu J."/>
            <person name="Ruan X."/>
            <person name="Zhao L."/>
            <person name="Wei J."/>
            <person name="Que T."/>
            <person name="Du C."/>
            <person name="Cheng J."/>
            <person name="Dai P."/>
            <person name="Han X."/>
            <person name="Huang E."/>
            <person name="Gao Y."/>
            <person name="Liu J."/>
            <person name="Shao H."/>
            <person name="Ye R."/>
            <person name="Li L."/>
            <person name="Wei W."/>
            <person name="Wang X."/>
            <person name="Wang C."/>
            <person name="Huo Q."/>
            <person name="Li W."/>
            <person name="Guo W."/>
            <person name="Chen H."/>
            <person name="Chen S."/>
            <person name="Zhou L."/>
            <person name="Zhou L."/>
            <person name="Ni X."/>
            <person name="Tian J."/>
            <person name="Zhou Y."/>
            <person name="Sheng Y."/>
            <person name="Liu T."/>
            <person name="Pan Y."/>
            <person name="Xia L."/>
            <person name="Li J."/>
            <person name="Zhao F."/>
            <person name="Cao W."/>
        </authorList>
    </citation>
    <scope>NUCLEOTIDE SEQUENCE</scope>
    <source>
        <strain evidence="2">Rsan-2018</strain>
        <tissue evidence="2">Larvae</tissue>
    </source>
</reference>
<evidence type="ECO:0000313" key="2">
    <source>
        <dbReference type="EMBL" id="KAH7943488.1"/>
    </source>
</evidence>
<dbReference type="AlphaFoldDB" id="A0A9D4PIU1"/>
<dbReference type="Proteomes" id="UP000821837">
    <property type="component" value="Unassembled WGS sequence"/>
</dbReference>
<feature type="region of interest" description="Disordered" evidence="1">
    <location>
        <begin position="1"/>
        <end position="26"/>
    </location>
</feature>
<feature type="compositionally biased region" description="Basic and acidic residues" evidence="1">
    <location>
        <begin position="14"/>
        <end position="26"/>
    </location>
</feature>
<dbReference type="EMBL" id="JABSTV010001253">
    <property type="protein sequence ID" value="KAH7943488.1"/>
    <property type="molecule type" value="Genomic_DNA"/>
</dbReference>
<keyword evidence="3" id="KW-1185">Reference proteome</keyword>
<gene>
    <name evidence="2" type="ORF">HPB52_009092</name>
</gene>
<organism evidence="2 3">
    <name type="scientific">Rhipicephalus sanguineus</name>
    <name type="common">Brown dog tick</name>
    <name type="synonym">Ixodes sanguineus</name>
    <dbReference type="NCBI Taxonomy" id="34632"/>
    <lineage>
        <taxon>Eukaryota</taxon>
        <taxon>Metazoa</taxon>
        <taxon>Ecdysozoa</taxon>
        <taxon>Arthropoda</taxon>
        <taxon>Chelicerata</taxon>
        <taxon>Arachnida</taxon>
        <taxon>Acari</taxon>
        <taxon>Parasitiformes</taxon>
        <taxon>Ixodida</taxon>
        <taxon>Ixodoidea</taxon>
        <taxon>Ixodidae</taxon>
        <taxon>Rhipicephalinae</taxon>
        <taxon>Rhipicephalus</taxon>
        <taxon>Rhipicephalus</taxon>
    </lineage>
</organism>
<reference evidence="2" key="1">
    <citation type="journal article" date="2020" name="Cell">
        <title>Large-Scale Comparative Analyses of Tick Genomes Elucidate Their Genetic Diversity and Vector Capacities.</title>
        <authorList>
            <consortium name="Tick Genome and Microbiome Consortium (TIGMIC)"/>
            <person name="Jia N."/>
            <person name="Wang J."/>
            <person name="Shi W."/>
            <person name="Du L."/>
            <person name="Sun Y."/>
            <person name="Zhan W."/>
            <person name="Jiang J.F."/>
            <person name="Wang Q."/>
            <person name="Zhang B."/>
            <person name="Ji P."/>
            <person name="Bell-Sakyi L."/>
            <person name="Cui X.M."/>
            <person name="Yuan T.T."/>
            <person name="Jiang B.G."/>
            <person name="Yang W.F."/>
            <person name="Lam T.T."/>
            <person name="Chang Q.C."/>
            <person name="Ding S.J."/>
            <person name="Wang X.J."/>
            <person name="Zhu J.G."/>
            <person name="Ruan X.D."/>
            <person name="Zhao L."/>
            <person name="Wei J.T."/>
            <person name="Ye R.Z."/>
            <person name="Que T.C."/>
            <person name="Du C.H."/>
            <person name="Zhou Y.H."/>
            <person name="Cheng J.X."/>
            <person name="Dai P.F."/>
            <person name="Guo W.B."/>
            <person name="Han X.H."/>
            <person name="Huang E.J."/>
            <person name="Li L.F."/>
            <person name="Wei W."/>
            <person name="Gao Y.C."/>
            <person name="Liu J.Z."/>
            <person name="Shao H.Z."/>
            <person name="Wang X."/>
            <person name="Wang C.C."/>
            <person name="Yang T.C."/>
            <person name="Huo Q.B."/>
            <person name="Li W."/>
            <person name="Chen H.Y."/>
            <person name="Chen S.E."/>
            <person name="Zhou L.G."/>
            <person name="Ni X.B."/>
            <person name="Tian J.H."/>
            <person name="Sheng Y."/>
            <person name="Liu T."/>
            <person name="Pan Y.S."/>
            <person name="Xia L.Y."/>
            <person name="Li J."/>
            <person name="Zhao F."/>
            <person name="Cao W.C."/>
        </authorList>
    </citation>
    <scope>NUCLEOTIDE SEQUENCE</scope>
    <source>
        <strain evidence="2">Rsan-2018</strain>
    </source>
</reference>
<sequence length="289" mass="31375">MAPLASNAAYGDADVPKDVSNERLREPLMQHPRLSVQAWTTQGGAHFLLSEVLVKEPEVEESVSHTNDLPIPPAPPPHDIASDFIRLLSEVNEAMGTSKAEVTDSRQLPMQPEYPSYDMGSDPCSHDLPGSDLRGIYSRPAAFQNSRCTGSMAADRPKHKSCDAPARSIALASPIRDITPHQRIVTNQGEDENGPTRKQANKFAARPATRNQRWKGALDPGDAPVPRIAPEPEAIQDLGANPELGDDPSPTGRSCALNRLEDLHTPGTKIVNGSQPGPIESEEERRESR</sequence>
<evidence type="ECO:0000256" key="1">
    <source>
        <dbReference type="SAM" id="MobiDB-lite"/>
    </source>
</evidence>
<name>A0A9D4PIU1_RHISA</name>
<protein>
    <submittedName>
        <fullName evidence="2">Uncharacterized protein</fullName>
    </submittedName>
</protein>
<proteinExistence type="predicted"/>
<accession>A0A9D4PIU1</accession>